<sequence>MAQRQYHVQGNGIDRLVSILHPNTLSVMFCLDKTSILLVDTNNLVFLWNEELQKFDGVEAAKQPLTIEGLPLSVAPPQLAESTQALASSSSRMSFRAPALPPFTIPGAATVRNPPPASQLTYRPSQSQPETKTLIVHRASRLENGRPGAPLEMMHIILTREEANVRIINEKLQAMPGFSNLVLCNSRGVPFCDDTTTQKPDYWGFGRGNATNAKQYYALPPVNVFAEESGDDDDDEPHTSQRARKRSRKSLTKTDLKEISTTLAKTLNSDLSKALKPLLMCYFCKSLAFVPICCNHCGKQVGCLSCVKQWLATTNESELDEFEHLEDEAASHKACPLCRGPWKTLQSTSEWPKPNDLGYVKMIGFNDIISNFYS</sequence>
<proteinExistence type="predicted"/>
<accession>A0A914URU5</accession>
<feature type="compositionally biased region" description="Basic residues" evidence="1">
    <location>
        <begin position="241"/>
        <end position="251"/>
    </location>
</feature>
<feature type="region of interest" description="Disordered" evidence="1">
    <location>
        <begin position="227"/>
        <end position="251"/>
    </location>
</feature>
<evidence type="ECO:0000256" key="1">
    <source>
        <dbReference type="SAM" id="MobiDB-lite"/>
    </source>
</evidence>
<evidence type="ECO:0000313" key="3">
    <source>
        <dbReference type="WBParaSite" id="PSAMB.scaffold11885size3076.g34477.t1"/>
    </source>
</evidence>
<name>A0A914URU5_9BILA</name>
<keyword evidence="2" id="KW-1185">Reference proteome</keyword>
<dbReference type="Proteomes" id="UP000887566">
    <property type="component" value="Unplaced"/>
</dbReference>
<protein>
    <submittedName>
        <fullName evidence="3">RING-type domain-containing protein</fullName>
    </submittedName>
</protein>
<dbReference type="WBParaSite" id="PSAMB.scaffold11885size3076.g34477.t1">
    <property type="protein sequence ID" value="PSAMB.scaffold11885size3076.g34477.t1"/>
    <property type="gene ID" value="PSAMB.scaffold11885size3076.g34477"/>
</dbReference>
<dbReference type="SUPFAM" id="SSF57850">
    <property type="entry name" value="RING/U-box"/>
    <property type="match status" value="1"/>
</dbReference>
<dbReference type="AlphaFoldDB" id="A0A914URU5"/>
<organism evidence="2 3">
    <name type="scientific">Plectus sambesii</name>
    <dbReference type="NCBI Taxonomy" id="2011161"/>
    <lineage>
        <taxon>Eukaryota</taxon>
        <taxon>Metazoa</taxon>
        <taxon>Ecdysozoa</taxon>
        <taxon>Nematoda</taxon>
        <taxon>Chromadorea</taxon>
        <taxon>Plectida</taxon>
        <taxon>Plectina</taxon>
        <taxon>Plectoidea</taxon>
        <taxon>Plectidae</taxon>
        <taxon>Plectus</taxon>
    </lineage>
</organism>
<evidence type="ECO:0000313" key="2">
    <source>
        <dbReference type="Proteomes" id="UP000887566"/>
    </source>
</evidence>
<reference evidence="3" key="1">
    <citation type="submission" date="2022-11" db="UniProtKB">
        <authorList>
            <consortium name="WormBaseParasite"/>
        </authorList>
    </citation>
    <scope>IDENTIFICATION</scope>
</reference>